<dbReference type="RefSeq" id="WP_344700979.1">
    <property type="nucleotide sequence ID" value="NZ_BAABCK010000012.1"/>
</dbReference>
<feature type="domain" description="DHHA1" evidence="7">
    <location>
        <begin position="337"/>
        <end position="428"/>
    </location>
</feature>
<dbReference type="Pfam" id="PF02272">
    <property type="entry name" value="DHHA1"/>
    <property type="match status" value="1"/>
</dbReference>
<dbReference type="PANTHER" id="PTHR30255">
    <property type="entry name" value="SINGLE-STRANDED-DNA-SPECIFIC EXONUCLEASE RECJ"/>
    <property type="match status" value="1"/>
</dbReference>
<keyword evidence="5 10" id="KW-0269">Exonuclease</keyword>
<dbReference type="PANTHER" id="PTHR30255:SF2">
    <property type="entry name" value="SINGLE-STRANDED-DNA-SPECIFIC EXONUCLEASE RECJ"/>
    <property type="match status" value="1"/>
</dbReference>
<evidence type="ECO:0000256" key="2">
    <source>
        <dbReference type="ARBA" id="ARBA00019841"/>
    </source>
</evidence>
<evidence type="ECO:0000259" key="6">
    <source>
        <dbReference type="Pfam" id="PF01368"/>
    </source>
</evidence>
<evidence type="ECO:0000313" key="10">
    <source>
        <dbReference type="EMBL" id="GAA3717270.1"/>
    </source>
</evidence>
<dbReference type="InterPro" id="IPR038763">
    <property type="entry name" value="DHH_sf"/>
</dbReference>
<keyword evidence="3" id="KW-0540">Nuclease</keyword>
<evidence type="ECO:0000259" key="9">
    <source>
        <dbReference type="Pfam" id="PF17768"/>
    </source>
</evidence>
<organism evidence="10 11">
    <name type="scientific">Salinicoccus jeotgali</name>
    <dbReference type="NCBI Taxonomy" id="381634"/>
    <lineage>
        <taxon>Bacteria</taxon>
        <taxon>Bacillati</taxon>
        <taxon>Bacillota</taxon>
        <taxon>Bacilli</taxon>
        <taxon>Bacillales</taxon>
        <taxon>Staphylococcaceae</taxon>
        <taxon>Salinicoccus</taxon>
    </lineage>
</organism>
<comment type="caution">
    <text evidence="10">The sequence shown here is derived from an EMBL/GenBank/DDBJ whole genome shotgun (WGS) entry which is preliminary data.</text>
</comment>
<keyword evidence="4" id="KW-0378">Hydrolase</keyword>
<keyword evidence="11" id="KW-1185">Reference proteome</keyword>
<evidence type="ECO:0000259" key="8">
    <source>
        <dbReference type="Pfam" id="PF10141"/>
    </source>
</evidence>
<accession>A0ABP7EE82</accession>
<dbReference type="Proteomes" id="UP001500920">
    <property type="component" value="Unassembled WGS sequence"/>
</dbReference>
<feature type="domain" description="DDH" evidence="6">
    <location>
        <begin position="79"/>
        <end position="220"/>
    </location>
</feature>
<dbReference type="EMBL" id="BAABCK010000012">
    <property type="protein sequence ID" value="GAA3717270.1"/>
    <property type="molecule type" value="Genomic_DNA"/>
</dbReference>
<evidence type="ECO:0000256" key="4">
    <source>
        <dbReference type="ARBA" id="ARBA00022801"/>
    </source>
</evidence>
<gene>
    <name evidence="10" type="primary">recJ</name>
    <name evidence="10" type="ORF">GCM10022378_04320</name>
</gene>
<dbReference type="Pfam" id="PF10141">
    <property type="entry name" value="ssDNA-exonuc_C"/>
    <property type="match status" value="1"/>
</dbReference>
<evidence type="ECO:0000259" key="7">
    <source>
        <dbReference type="Pfam" id="PF02272"/>
    </source>
</evidence>
<dbReference type="InterPro" id="IPR018779">
    <property type="entry name" value="RecJ_C"/>
</dbReference>
<dbReference type="InterPro" id="IPR001667">
    <property type="entry name" value="DDH_dom"/>
</dbReference>
<protein>
    <recommendedName>
        <fullName evidence="2">Single-stranded-DNA-specific exonuclease RecJ</fullName>
    </recommendedName>
</protein>
<name>A0ABP7EE82_9STAP</name>
<dbReference type="InterPro" id="IPR004610">
    <property type="entry name" value="RecJ"/>
</dbReference>
<evidence type="ECO:0000256" key="1">
    <source>
        <dbReference type="ARBA" id="ARBA00005915"/>
    </source>
</evidence>
<dbReference type="Gene3D" id="3.90.1640.30">
    <property type="match status" value="1"/>
</dbReference>
<dbReference type="GO" id="GO:0004527">
    <property type="term" value="F:exonuclease activity"/>
    <property type="evidence" value="ECO:0007669"/>
    <property type="project" value="UniProtKB-KW"/>
</dbReference>
<comment type="similarity">
    <text evidence="1">Belongs to the RecJ family.</text>
</comment>
<dbReference type="NCBIfam" id="TIGR00644">
    <property type="entry name" value="recJ"/>
    <property type="match status" value="1"/>
</dbReference>
<reference evidence="11" key="1">
    <citation type="journal article" date="2019" name="Int. J. Syst. Evol. Microbiol.">
        <title>The Global Catalogue of Microorganisms (GCM) 10K type strain sequencing project: providing services to taxonomists for standard genome sequencing and annotation.</title>
        <authorList>
            <consortium name="The Broad Institute Genomics Platform"/>
            <consortium name="The Broad Institute Genome Sequencing Center for Infectious Disease"/>
            <person name="Wu L."/>
            <person name="Ma J."/>
        </authorList>
    </citation>
    <scope>NUCLEOTIDE SEQUENCE [LARGE SCALE GENOMIC DNA]</scope>
    <source>
        <strain evidence="11">JCM 16981</strain>
    </source>
</reference>
<dbReference type="InterPro" id="IPR041122">
    <property type="entry name" value="RecJ_OB"/>
</dbReference>
<dbReference type="InterPro" id="IPR003156">
    <property type="entry name" value="DHHA1_dom"/>
</dbReference>
<evidence type="ECO:0000256" key="5">
    <source>
        <dbReference type="ARBA" id="ARBA00022839"/>
    </source>
</evidence>
<evidence type="ECO:0000256" key="3">
    <source>
        <dbReference type="ARBA" id="ARBA00022722"/>
    </source>
</evidence>
<dbReference type="SUPFAM" id="SSF64182">
    <property type="entry name" value="DHH phosphoesterases"/>
    <property type="match status" value="1"/>
</dbReference>
<dbReference type="InterPro" id="IPR051673">
    <property type="entry name" value="SSDNA_exonuclease_RecJ"/>
</dbReference>
<evidence type="ECO:0000313" key="11">
    <source>
        <dbReference type="Proteomes" id="UP001500920"/>
    </source>
</evidence>
<dbReference type="Gene3D" id="3.10.310.30">
    <property type="match status" value="1"/>
</dbReference>
<feature type="domain" description="RecJ OB" evidence="9">
    <location>
        <begin position="440"/>
        <end position="544"/>
    </location>
</feature>
<feature type="domain" description="Single-stranded-DNA-specific exonuclease RecJ C-terminal" evidence="8">
    <location>
        <begin position="551"/>
        <end position="741"/>
    </location>
</feature>
<dbReference type="Pfam" id="PF17768">
    <property type="entry name" value="RecJ_OB"/>
    <property type="match status" value="1"/>
</dbReference>
<proteinExistence type="inferred from homology"/>
<dbReference type="Pfam" id="PF01368">
    <property type="entry name" value="DHH"/>
    <property type="match status" value="1"/>
</dbReference>
<sequence>MYQSKFEWRVRKGTEEIPESLIGAFKLNMLEQTILENRGYTTEEDLMKIYNPTTYDASLVHDMDKAVGRINVAVEHGERILVYGDFDADGITSTVLLLKALRRKGADAGYFIPNRIEDGYGPNREVFEEIVIGQYDLVITVDNGISGKEELAFLNDHGIDTIVVDHHTFGESVPETVIIHPDHPDGSYPFKSLAGVGITYKLVQALGAAAQDDLALVAIGTVADLVPMIDENKKLVMEGLEILNNEPSTGIHTLLRAAGHEGGVDEETIAFTVAPRLNATGRLGEAEIAVELLLEDERHAAYEMAMTIENMNAERKQLVIDIFGEAVEQIRTENQINIAYADGWHPGVLGIVASRIVEEFGKPAIVLTRDGDSYRGSGRSIEGLDLHDIITRQSTHYTHFGGHAQALGIEVAAEDIDAFKIELEEYFASLGLDLKPVKYIDYQVDGTNMTMQGFERFERLKPFGQSFQSPVFLLQNDTIGQIRQVGKDKSHIKLTMPRVGMDVIGFGFGHLINEVSQNDVISLIGTVNINEFNQKRSLQLMLQDANVDNVQLIDMRSRSDQRFDMISKNDVFVIAKGKERLGDNYYEYGEDLPFTSGTVVLRDLPDDLLDLAYSLNGIHASKIISIFNSREELFFSGIPSQADVNALQQLVSGADDGTINLAKHAPALAGRLGVKMNFLKMMVDIMVDLDMITLKDGIIYKQKDDSDRKIEESLLFNELRKRLEAEKMLKMSSSSELKNYLRTLISK</sequence>